<comment type="caution">
    <text evidence="3">The sequence shown here is derived from an EMBL/GenBank/DDBJ whole genome shotgun (WGS) entry which is preliminary data.</text>
</comment>
<gene>
    <name evidence="3" type="ORF">RN001_003170</name>
</gene>
<evidence type="ECO:0000256" key="2">
    <source>
        <dbReference type="SAM" id="MobiDB-lite"/>
    </source>
</evidence>
<protein>
    <recommendedName>
        <fullName evidence="5">DUF4806 domain-containing protein</fullName>
    </recommendedName>
</protein>
<name>A0AAN7PHX8_9COLE</name>
<feature type="region of interest" description="Disordered" evidence="2">
    <location>
        <begin position="86"/>
        <end position="107"/>
    </location>
</feature>
<dbReference type="InterPro" id="IPR031934">
    <property type="entry name" value="DUF4769"/>
</dbReference>
<proteinExistence type="predicted"/>
<evidence type="ECO:0000313" key="3">
    <source>
        <dbReference type="EMBL" id="KAK4886899.1"/>
    </source>
</evidence>
<dbReference type="AlphaFoldDB" id="A0AAN7PHX8"/>
<dbReference type="Pfam" id="PF15992">
    <property type="entry name" value="DUF4769"/>
    <property type="match status" value="2"/>
</dbReference>
<evidence type="ECO:0000313" key="4">
    <source>
        <dbReference type="Proteomes" id="UP001353858"/>
    </source>
</evidence>
<organism evidence="3 4">
    <name type="scientific">Aquatica leii</name>
    <dbReference type="NCBI Taxonomy" id="1421715"/>
    <lineage>
        <taxon>Eukaryota</taxon>
        <taxon>Metazoa</taxon>
        <taxon>Ecdysozoa</taxon>
        <taxon>Arthropoda</taxon>
        <taxon>Hexapoda</taxon>
        <taxon>Insecta</taxon>
        <taxon>Pterygota</taxon>
        <taxon>Neoptera</taxon>
        <taxon>Endopterygota</taxon>
        <taxon>Coleoptera</taxon>
        <taxon>Polyphaga</taxon>
        <taxon>Elateriformia</taxon>
        <taxon>Elateroidea</taxon>
        <taxon>Lampyridae</taxon>
        <taxon>Luciolinae</taxon>
        <taxon>Aquatica</taxon>
    </lineage>
</organism>
<keyword evidence="4" id="KW-1185">Reference proteome</keyword>
<accession>A0AAN7PHX8</accession>
<evidence type="ECO:0000256" key="1">
    <source>
        <dbReference type="SAM" id="Coils"/>
    </source>
</evidence>
<sequence>MHPKLFSGKKHGTASDINQFPNKIADQLFESADIYITLPNDSDGDSENSSTEETNSFATKALETDANKCKDFEKQATLTTFNHVHTSTETNNQTQRISLNSTPHSSTTTQVSISYENSNCSQANENNSDIKTPIQLTLQLELLKKKVKDSVIEFVLTLHNNSNFSRKNVLEIQEFATKFLIDPILDSLTAFAKCNFLDNSALYDNFFGLITAFRNPFELFKTDYLLFKTLHNKGYLDKVREFVVNEEVRVMHKKGQKLVEIFGYVPPAEIVNTNGIHQNIESMLMADLPNCNTNLNQNLQVNESEQKKSEESVQTSKLVEAITHTNMNSDENFPNKNLESIELRNLLKTWNLESLTNHLIEENVFIPMLKVIKRYHIELLLRKYDVGTYIMFEHHLEIWRVNIGLPLLNQCGGNPNYSFSSYSNPTSASSSHISSRDNTPPRFMPYGERPTSPSEEYIPLATILNETYKGLLLTQYYTKFNNFQEEQRILLVALIAGYYEEKSLHLSLACSHRLEQEILERFPTEKLEFYRVGKRGKIYNKYANMKSTFKSAVSGHIASSKTKSKETETRHEKNFEPEDNAESCIRCLKYDNLSVAEFDQCWKACARYRLTQIKKLASTKSIMETWPFYKAPSGYRLIDIDYKICFDDSDGLILNWEKYFDVLVKFLSSNGNVKDKKINGLVEKVRDAPDLPERQDTIDRQLSDIKFEIKDLRKTRERIENLLLSKTANNLEIGETEEDLFQNLPVSSVEEIENFNIKLEDQQVLNRLVAFLYVLGREDAHKTIYVMLKKVMTNEVAQLFSTQGRKQKRAFLELKNLYGAITTATRKRHQNANLDAIKKSVGLYLASAKARSAQSNQITCSNLI</sequence>
<feature type="coiled-coil region" evidence="1">
    <location>
        <begin position="702"/>
        <end position="729"/>
    </location>
</feature>
<keyword evidence="1" id="KW-0175">Coiled coil</keyword>
<reference evidence="4" key="1">
    <citation type="submission" date="2023-01" db="EMBL/GenBank/DDBJ databases">
        <title>Key to firefly adult light organ development and bioluminescence: homeobox transcription factors regulate luciferase expression and transportation to peroxisome.</title>
        <authorList>
            <person name="Fu X."/>
        </authorList>
    </citation>
    <scope>NUCLEOTIDE SEQUENCE [LARGE SCALE GENOMIC DNA]</scope>
</reference>
<evidence type="ECO:0008006" key="5">
    <source>
        <dbReference type="Google" id="ProtNLM"/>
    </source>
</evidence>
<dbReference type="EMBL" id="JARPUR010000001">
    <property type="protein sequence ID" value="KAK4886899.1"/>
    <property type="molecule type" value="Genomic_DNA"/>
</dbReference>
<dbReference type="Proteomes" id="UP001353858">
    <property type="component" value="Unassembled WGS sequence"/>
</dbReference>